<feature type="signal peptide" evidence="2">
    <location>
        <begin position="1"/>
        <end position="22"/>
    </location>
</feature>
<protein>
    <submittedName>
        <fullName evidence="3">Uncharacterized protein</fullName>
    </submittedName>
</protein>
<dbReference type="Proteomes" id="UP000014500">
    <property type="component" value="Unassembled WGS sequence"/>
</dbReference>
<evidence type="ECO:0000313" key="3">
    <source>
        <dbReference type="EnsemblMetazoa" id="SMAR003108-PA"/>
    </source>
</evidence>
<keyword evidence="1" id="KW-0472">Membrane</keyword>
<reference evidence="3" key="2">
    <citation type="submission" date="2015-02" db="UniProtKB">
        <authorList>
            <consortium name="EnsemblMetazoa"/>
        </authorList>
    </citation>
    <scope>IDENTIFICATION</scope>
</reference>
<feature type="chain" id="PRO_5004589848" evidence="2">
    <location>
        <begin position="23"/>
        <end position="288"/>
    </location>
</feature>
<keyword evidence="1" id="KW-0812">Transmembrane</keyword>
<name>T1IQ02_STRMM</name>
<feature type="transmembrane region" description="Helical" evidence="1">
    <location>
        <begin position="180"/>
        <end position="202"/>
    </location>
</feature>
<keyword evidence="2" id="KW-0732">Signal</keyword>
<sequence>MDHFSIQQPIIFLLLYIQGVSSATNDVLSYLPPILGLSLFCFVVLLVVIQTCCSSCCRKPESDRNYGVNVISDGLEYGSIQSTSVVIPNSSKHFVYLGFTPPPSYQNLYPELHLCEMFYCQMCSTRFVTSTVAICTLLIGQNSHMVEIQKNCLLRKTQSSQTNSGYGHHPRHPHHDDNKGAFYVIISILFIFLILLFLYYCLRRHSIRHHPTCPARRRNRTTRLRYVRFPISANHCEYCARQQTPSMYGSITIPNSNACIVPKPNVVVTAPPEYSLLDPQKPVNLGAC</sequence>
<dbReference type="EMBL" id="JH431273">
    <property type="status" value="NOT_ANNOTATED_CDS"/>
    <property type="molecule type" value="Genomic_DNA"/>
</dbReference>
<keyword evidence="4" id="KW-1185">Reference proteome</keyword>
<organism evidence="3 4">
    <name type="scientific">Strigamia maritima</name>
    <name type="common">European centipede</name>
    <name type="synonym">Geophilus maritimus</name>
    <dbReference type="NCBI Taxonomy" id="126957"/>
    <lineage>
        <taxon>Eukaryota</taxon>
        <taxon>Metazoa</taxon>
        <taxon>Ecdysozoa</taxon>
        <taxon>Arthropoda</taxon>
        <taxon>Myriapoda</taxon>
        <taxon>Chilopoda</taxon>
        <taxon>Pleurostigmophora</taxon>
        <taxon>Geophilomorpha</taxon>
        <taxon>Linotaeniidae</taxon>
        <taxon>Strigamia</taxon>
    </lineage>
</organism>
<accession>T1IQ02</accession>
<reference evidence="4" key="1">
    <citation type="submission" date="2011-05" db="EMBL/GenBank/DDBJ databases">
        <authorList>
            <person name="Richards S.R."/>
            <person name="Qu J."/>
            <person name="Jiang H."/>
            <person name="Jhangiani S.N."/>
            <person name="Agravi P."/>
            <person name="Goodspeed R."/>
            <person name="Gross S."/>
            <person name="Mandapat C."/>
            <person name="Jackson L."/>
            <person name="Mathew T."/>
            <person name="Pu L."/>
            <person name="Thornton R."/>
            <person name="Saada N."/>
            <person name="Wilczek-Boney K.B."/>
            <person name="Lee S."/>
            <person name="Kovar C."/>
            <person name="Wu Y."/>
            <person name="Scherer S.E."/>
            <person name="Worley K.C."/>
            <person name="Muzny D.M."/>
            <person name="Gibbs R."/>
        </authorList>
    </citation>
    <scope>NUCLEOTIDE SEQUENCE</scope>
    <source>
        <strain evidence="4">Brora</strain>
    </source>
</reference>
<evidence type="ECO:0000256" key="2">
    <source>
        <dbReference type="SAM" id="SignalP"/>
    </source>
</evidence>
<dbReference type="EnsemblMetazoa" id="SMAR003108-RA">
    <property type="protein sequence ID" value="SMAR003108-PA"/>
    <property type="gene ID" value="SMAR003108"/>
</dbReference>
<proteinExistence type="predicted"/>
<evidence type="ECO:0000313" key="4">
    <source>
        <dbReference type="Proteomes" id="UP000014500"/>
    </source>
</evidence>
<keyword evidence="1" id="KW-1133">Transmembrane helix</keyword>
<dbReference type="HOGENOM" id="CLU_967469_0_0_1"/>
<evidence type="ECO:0000256" key="1">
    <source>
        <dbReference type="SAM" id="Phobius"/>
    </source>
</evidence>
<feature type="transmembrane region" description="Helical" evidence="1">
    <location>
        <begin position="30"/>
        <end position="49"/>
    </location>
</feature>
<dbReference type="AlphaFoldDB" id="T1IQ02"/>